<evidence type="ECO:0000256" key="11">
    <source>
        <dbReference type="RuleBase" id="RU003357"/>
    </source>
</evidence>
<dbReference type="GO" id="GO:0015344">
    <property type="term" value="F:siderophore uptake transmembrane transporter activity"/>
    <property type="evidence" value="ECO:0007669"/>
    <property type="project" value="TreeGrafter"/>
</dbReference>
<dbReference type="GO" id="GO:0044718">
    <property type="term" value="P:siderophore transmembrane transport"/>
    <property type="evidence" value="ECO:0007669"/>
    <property type="project" value="TreeGrafter"/>
</dbReference>
<dbReference type="SUPFAM" id="SSF56935">
    <property type="entry name" value="Porins"/>
    <property type="match status" value="1"/>
</dbReference>
<evidence type="ECO:0000256" key="9">
    <source>
        <dbReference type="ARBA" id="ARBA00023237"/>
    </source>
</evidence>
<evidence type="ECO:0000256" key="6">
    <source>
        <dbReference type="ARBA" id="ARBA00023077"/>
    </source>
</evidence>
<evidence type="ECO:0000256" key="3">
    <source>
        <dbReference type="ARBA" id="ARBA00022448"/>
    </source>
</evidence>
<dbReference type="AlphaFoldDB" id="A0A1H8L1T5"/>
<evidence type="ECO:0000256" key="1">
    <source>
        <dbReference type="ARBA" id="ARBA00004571"/>
    </source>
</evidence>
<keyword evidence="9 10" id="KW-0998">Cell outer membrane</keyword>
<evidence type="ECO:0000256" key="4">
    <source>
        <dbReference type="ARBA" id="ARBA00022452"/>
    </source>
</evidence>
<keyword evidence="4 10" id="KW-1134">Transmembrane beta strand</keyword>
<accession>A0A1H8L1T5</accession>
<dbReference type="Gene3D" id="2.40.170.20">
    <property type="entry name" value="TonB-dependent receptor, beta-barrel domain"/>
    <property type="match status" value="1"/>
</dbReference>
<sequence>MSCTNCDFVCGPVLGAHGGPRSYAALAMATLLLALNASSVQAQKAEKIEILNPVVVTATPFEDRTELDIAQPVSIVKGDDLRRKREASLGDTLSHELGVTSSFFGPGAGRPIIRGLDGPRVRVLENGIGTLDISSISPDHAVTAESLNASQIEILRGPSTLLYGSGASGGVVNVVNGRIPKQLFKSIKGNIEARGNTATEERAGAFNASGSIGQASWSVGGFKRKTDDYHIPGRANESDPGSRKGIVENSAINSGGLSGGGSYVGERGFVGGSISRMDNEYGIPGPEGSKIDLKQTRYDLAGELDKPMAGFEKLKVRMGYNDYKHNEIESTGEIATRFKNRGLESRAELSHSAVANWKGVFGVQFRDRHFSALGEETVVPVTNSHSVGMFLVEERNWDRWRLELGGRGEYAAQNPKDGHPSRSFGLYNVSAGVLWKFLDGYGLSLTGIRGQRAPSTEELYIHGAHHGTATFQSGNNELRSETTNNVDLALRKTSGMVTWKINIFHNWIGNYIFVRSADTNGDGVADRVDHEGMLDPAGEFLVQNFAQGGARFYGAEAETVLTLKPNEIDLRLFADYVRGKLNNGGNVPRITPLRFGLEFNHRTGPWTSNISATRVMRQNDLAELETSTPGYTMVNMEVSYRIKKTRSNGIRIFLQGRNLLDEEMRVHTSFLKNFAPLPGRALVGGLRGEF</sequence>
<dbReference type="InterPro" id="IPR036942">
    <property type="entry name" value="Beta-barrel_TonB_sf"/>
</dbReference>
<keyword evidence="3 10" id="KW-0813">Transport</keyword>
<reference evidence="15 16" key="1">
    <citation type="submission" date="2016-10" db="EMBL/GenBank/DDBJ databases">
        <authorList>
            <person name="de Groot N.N."/>
        </authorList>
    </citation>
    <scope>NUCLEOTIDE SEQUENCE [LARGE SCALE GENOMIC DNA]</scope>
    <source>
        <strain evidence="15 16">Nl18</strain>
    </source>
</reference>
<dbReference type="PROSITE" id="PS52016">
    <property type="entry name" value="TONB_DEPENDENT_REC_3"/>
    <property type="match status" value="1"/>
</dbReference>
<dbReference type="GO" id="GO:0009279">
    <property type="term" value="C:cell outer membrane"/>
    <property type="evidence" value="ECO:0007669"/>
    <property type="project" value="UniProtKB-SubCell"/>
</dbReference>
<evidence type="ECO:0000256" key="10">
    <source>
        <dbReference type="PROSITE-ProRule" id="PRU01360"/>
    </source>
</evidence>
<evidence type="ECO:0000256" key="8">
    <source>
        <dbReference type="ARBA" id="ARBA00023170"/>
    </source>
</evidence>
<feature type="domain" description="TonB-dependent receptor-like beta-barrel" evidence="13">
    <location>
        <begin position="283"/>
        <end position="659"/>
    </location>
</feature>
<dbReference type="Gene3D" id="2.170.130.10">
    <property type="entry name" value="TonB-dependent receptor, plug domain"/>
    <property type="match status" value="1"/>
</dbReference>
<dbReference type="InterPro" id="IPR012910">
    <property type="entry name" value="Plug_dom"/>
</dbReference>
<keyword evidence="7 10" id="KW-0472">Membrane</keyword>
<gene>
    <name evidence="15" type="ORF">SAMN05216404_109152</name>
</gene>
<proteinExistence type="inferred from homology"/>
<keyword evidence="5 10" id="KW-0812">Transmembrane</keyword>
<dbReference type="InterPro" id="IPR037066">
    <property type="entry name" value="Plug_dom_sf"/>
</dbReference>
<dbReference type="EMBL" id="FOCT01000009">
    <property type="protein sequence ID" value="SEN99087.1"/>
    <property type="molecule type" value="Genomic_DNA"/>
</dbReference>
<evidence type="ECO:0000256" key="5">
    <source>
        <dbReference type="ARBA" id="ARBA00022692"/>
    </source>
</evidence>
<dbReference type="Pfam" id="PF07715">
    <property type="entry name" value="Plug"/>
    <property type="match status" value="1"/>
</dbReference>
<feature type="domain" description="TonB-dependent receptor plug" evidence="14">
    <location>
        <begin position="67"/>
        <end position="171"/>
    </location>
</feature>
<evidence type="ECO:0000256" key="2">
    <source>
        <dbReference type="ARBA" id="ARBA00009810"/>
    </source>
</evidence>
<evidence type="ECO:0000313" key="15">
    <source>
        <dbReference type="EMBL" id="SEN99087.1"/>
    </source>
</evidence>
<organism evidence="15 16">
    <name type="scientific">Nitrosospira multiformis</name>
    <dbReference type="NCBI Taxonomy" id="1231"/>
    <lineage>
        <taxon>Bacteria</taxon>
        <taxon>Pseudomonadati</taxon>
        <taxon>Pseudomonadota</taxon>
        <taxon>Betaproteobacteria</taxon>
        <taxon>Nitrosomonadales</taxon>
        <taxon>Nitrosomonadaceae</taxon>
        <taxon>Nitrosospira</taxon>
    </lineage>
</organism>
<feature type="compositionally biased region" description="Basic and acidic residues" evidence="12">
    <location>
        <begin position="229"/>
        <end position="246"/>
    </location>
</feature>
<dbReference type="InterPro" id="IPR039426">
    <property type="entry name" value="TonB-dep_rcpt-like"/>
</dbReference>
<dbReference type="InterPro" id="IPR000531">
    <property type="entry name" value="Beta-barrel_TonB"/>
</dbReference>
<dbReference type="PANTHER" id="PTHR30069">
    <property type="entry name" value="TONB-DEPENDENT OUTER MEMBRANE RECEPTOR"/>
    <property type="match status" value="1"/>
</dbReference>
<name>A0A1H8L1T5_9PROT</name>
<evidence type="ECO:0000256" key="7">
    <source>
        <dbReference type="ARBA" id="ARBA00023136"/>
    </source>
</evidence>
<evidence type="ECO:0000259" key="14">
    <source>
        <dbReference type="Pfam" id="PF07715"/>
    </source>
</evidence>
<feature type="region of interest" description="Disordered" evidence="12">
    <location>
        <begin position="229"/>
        <end position="250"/>
    </location>
</feature>
<dbReference type="PANTHER" id="PTHR30069:SF40">
    <property type="entry name" value="TONB-DEPENDENT RECEPTOR NMB0964-RELATED"/>
    <property type="match status" value="1"/>
</dbReference>
<evidence type="ECO:0000259" key="13">
    <source>
        <dbReference type="Pfam" id="PF00593"/>
    </source>
</evidence>
<keyword evidence="6 11" id="KW-0798">TonB box</keyword>
<dbReference type="Pfam" id="PF00593">
    <property type="entry name" value="TonB_dep_Rec_b-barrel"/>
    <property type="match status" value="1"/>
</dbReference>
<comment type="similarity">
    <text evidence="2 10 11">Belongs to the TonB-dependent receptor family.</text>
</comment>
<comment type="subcellular location">
    <subcellularLocation>
        <location evidence="1 10">Cell outer membrane</location>
        <topology evidence="1 10">Multi-pass membrane protein</topology>
    </subcellularLocation>
</comment>
<evidence type="ECO:0000256" key="12">
    <source>
        <dbReference type="SAM" id="MobiDB-lite"/>
    </source>
</evidence>
<protein>
    <submittedName>
        <fullName evidence="15">Iron complex outermembrane recepter protein</fullName>
    </submittedName>
</protein>
<dbReference type="RefSeq" id="WP_074747330.1">
    <property type="nucleotide sequence ID" value="NZ_FOCT01000009.1"/>
</dbReference>
<dbReference type="Proteomes" id="UP000183898">
    <property type="component" value="Unassembled WGS sequence"/>
</dbReference>
<evidence type="ECO:0000313" key="16">
    <source>
        <dbReference type="Proteomes" id="UP000183898"/>
    </source>
</evidence>
<keyword evidence="8" id="KW-0675">Receptor</keyword>